<evidence type="ECO:0000313" key="2">
    <source>
        <dbReference type="EMBL" id="OAT32946.1"/>
    </source>
</evidence>
<dbReference type="AlphaFoldDB" id="A0A1B7IT10"/>
<reference evidence="2 3" key="1">
    <citation type="submission" date="2016-04" db="EMBL/GenBank/DDBJ databases">
        <title>ATOL: Assembling a taxonomically balanced genome-scale reconstruction of the evolutionary history of the Enterobacteriaceae.</title>
        <authorList>
            <person name="Plunkett G.III."/>
            <person name="Neeno-Eckwall E.C."/>
            <person name="Glasner J.D."/>
            <person name="Perna N.T."/>
        </authorList>
    </citation>
    <scope>NUCLEOTIDE SEQUENCE [LARGE SCALE GENOMIC DNA]</scope>
    <source>
        <strain evidence="2 3">ATCC 51605</strain>
    </source>
</reference>
<sequence>MKKAFVFLLGFPMLAQASDYNCAAVGSMMEDALFTAITRDLKIEANSIQRNNTKIEHLGIYPVGKPYAKQLGHVDFQADKNQSGKTFFPEDEYVMTNFENGARTITAKYTYMNKSGRRDVFIATSVMNADECSVRFNGYLTLSREF</sequence>
<protein>
    <submittedName>
        <fullName evidence="2">Putative shiga-like toxin A subunit</fullName>
    </submittedName>
</protein>
<dbReference type="Proteomes" id="UP000078410">
    <property type="component" value="Unassembled WGS sequence"/>
</dbReference>
<accession>A0A1B7IT10</accession>
<evidence type="ECO:0000313" key="3">
    <source>
        <dbReference type="Proteomes" id="UP000078410"/>
    </source>
</evidence>
<dbReference type="OrthoDB" id="6539815at2"/>
<feature type="signal peptide" evidence="1">
    <location>
        <begin position="1"/>
        <end position="17"/>
    </location>
</feature>
<name>A0A1B7IT10_9ENTR</name>
<dbReference type="PATRIC" id="fig|1354251.4.peg.1423"/>
<dbReference type="RefSeq" id="WP_064558155.1">
    <property type="nucleotide sequence ID" value="NZ_LXER01000011.1"/>
</dbReference>
<evidence type="ECO:0000256" key="1">
    <source>
        <dbReference type="SAM" id="SignalP"/>
    </source>
</evidence>
<keyword evidence="1" id="KW-0732">Signal</keyword>
<comment type="caution">
    <text evidence="2">The sequence shown here is derived from an EMBL/GenBank/DDBJ whole genome shotgun (WGS) entry which is preliminary data.</text>
</comment>
<feature type="chain" id="PRO_5008594528" evidence="1">
    <location>
        <begin position="18"/>
        <end position="146"/>
    </location>
</feature>
<proteinExistence type="predicted"/>
<gene>
    <name evidence="2" type="ORF">M975_1385</name>
</gene>
<organism evidence="2 3">
    <name type="scientific">Buttiauxella brennerae ATCC 51605</name>
    <dbReference type="NCBI Taxonomy" id="1354251"/>
    <lineage>
        <taxon>Bacteria</taxon>
        <taxon>Pseudomonadati</taxon>
        <taxon>Pseudomonadota</taxon>
        <taxon>Gammaproteobacteria</taxon>
        <taxon>Enterobacterales</taxon>
        <taxon>Enterobacteriaceae</taxon>
        <taxon>Buttiauxella</taxon>
    </lineage>
</organism>
<keyword evidence="3" id="KW-1185">Reference proteome</keyword>
<dbReference type="EMBL" id="LXER01000011">
    <property type="protein sequence ID" value="OAT32946.1"/>
    <property type="molecule type" value="Genomic_DNA"/>
</dbReference>